<dbReference type="InterPro" id="IPR025351">
    <property type="entry name" value="Pvc16_N"/>
</dbReference>
<protein>
    <submittedName>
        <fullName evidence="3">Pvc16 family protein</fullName>
    </submittedName>
</protein>
<organism evidence="3 4">
    <name type="scientific">Rouxiella chamberiensis</name>
    <dbReference type="NCBI Taxonomy" id="1513468"/>
    <lineage>
        <taxon>Bacteria</taxon>
        <taxon>Pseudomonadati</taxon>
        <taxon>Pseudomonadota</taxon>
        <taxon>Gammaproteobacteria</taxon>
        <taxon>Enterobacterales</taxon>
        <taxon>Yersiniaceae</taxon>
        <taxon>Rouxiella</taxon>
    </lineage>
</organism>
<sequence>MLRNDKVLADSNIDIWYDLPENDDKTPDGPTICLYLYDVKENTTMRHGQTGQRGYEIAKTGPTTHPGYFNVQCSYLIIFWDKTSQQILPNNQNAIIASRIVTALLNTYHIDKIKEFSHFVDYEARFIHNSEQMNSISNFWQSLKQRPRLCLSYEVTVPILIPETGNSETFVGISTATADVYPHHAPLPKEADFESKPVESVTAIPEKKKKT</sequence>
<evidence type="ECO:0000313" key="3">
    <source>
        <dbReference type="EMBL" id="WAT03030.1"/>
    </source>
</evidence>
<gene>
    <name evidence="3" type="ORF">O1V66_08130</name>
</gene>
<accession>A0ABY7HUI5</accession>
<feature type="region of interest" description="Disordered" evidence="1">
    <location>
        <begin position="188"/>
        <end position="211"/>
    </location>
</feature>
<dbReference type="EMBL" id="CP114058">
    <property type="protein sequence ID" value="WAT03030.1"/>
    <property type="molecule type" value="Genomic_DNA"/>
</dbReference>
<dbReference type="Proteomes" id="UP001164712">
    <property type="component" value="Chromosome"/>
</dbReference>
<dbReference type="Pfam" id="PF14065">
    <property type="entry name" value="Pvc16_N"/>
    <property type="match status" value="1"/>
</dbReference>
<proteinExistence type="predicted"/>
<evidence type="ECO:0000313" key="4">
    <source>
        <dbReference type="Proteomes" id="UP001164712"/>
    </source>
</evidence>
<reference evidence="3" key="1">
    <citation type="submission" date="2022-12" db="EMBL/GenBank/DDBJ databases">
        <title>Complete genome sequence of an Australian strain of Rouxiella badensis DAR84756 and resolution of the R. badensis DSM100043 and R. chamberiensis DSM28324 genomes.</title>
        <authorList>
            <person name="Paul S."/>
            <person name="Anderson P.J."/>
            <person name="Maynard G."/>
            <person name="Dyall-Smith M."/>
            <person name="Kudinha T."/>
        </authorList>
    </citation>
    <scope>NUCLEOTIDE SEQUENCE</scope>
    <source>
        <strain evidence="3">DSM 28324</strain>
    </source>
</reference>
<evidence type="ECO:0000256" key="1">
    <source>
        <dbReference type="SAM" id="MobiDB-lite"/>
    </source>
</evidence>
<feature type="compositionally biased region" description="Basic and acidic residues" evidence="1">
    <location>
        <begin position="188"/>
        <end position="197"/>
    </location>
</feature>
<evidence type="ECO:0000259" key="2">
    <source>
        <dbReference type="Pfam" id="PF14065"/>
    </source>
</evidence>
<name>A0ABY7HUI5_9GAMM</name>
<feature type="domain" description="Pvc16 N-terminal" evidence="2">
    <location>
        <begin position="18"/>
        <end position="164"/>
    </location>
</feature>
<keyword evidence="4" id="KW-1185">Reference proteome</keyword>
<dbReference type="RefSeq" id="WP_241481415.1">
    <property type="nucleotide sequence ID" value="NZ_CP114058.1"/>
</dbReference>